<gene>
    <name evidence="2" type="ORF">THIOM_005315</name>
</gene>
<keyword evidence="1" id="KW-0812">Transmembrane</keyword>
<keyword evidence="1" id="KW-1133">Transmembrane helix</keyword>
<protein>
    <submittedName>
        <fullName evidence="2">Uncharacterized protein</fullName>
    </submittedName>
</protein>
<evidence type="ECO:0000313" key="3">
    <source>
        <dbReference type="Proteomes" id="UP000076962"/>
    </source>
</evidence>
<evidence type="ECO:0000256" key="1">
    <source>
        <dbReference type="SAM" id="Phobius"/>
    </source>
</evidence>
<dbReference type="EMBL" id="LUTY01002960">
    <property type="protein sequence ID" value="OAD19063.1"/>
    <property type="molecule type" value="Genomic_DNA"/>
</dbReference>
<sequence length="103" mass="12015">MLELLIYHRYFLLSLLVAIGYLAAPTLQLILIILMDQMQRSQPRSYLPTKFLALNHLHLALATPYSHDSATLKAQNHKYSLHQLTEFFFPYSNLYTLFTTLND</sequence>
<feature type="transmembrane region" description="Helical" evidence="1">
    <location>
        <begin position="12"/>
        <end position="34"/>
    </location>
</feature>
<organism evidence="2 3">
    <name type="scientific">Candidatus Thiomargarita nelsonii</name>
    <dbReference type="NCBI Taxonomy" id="1003181"/>
    <lineage>
        <taxon>Bacteria</taxon>
        <taxon>Pseudomonadati</taxon>
        <taxon>Pseudomonadota</taxon>
        <taxon>Gammaproteobacteria</taxon>
        <taxon>Thiotrichales</taxon>
        <taxon>Thiotrichaceae</taxon>
        <taxon>Thiomargarita</taxon>
    </lineage>
</organism>
<accession>A0A176RTI2</accession>
<proteinExistence type="predicted"/>
<evidence type="ECO:0000313" key="2">
    <source>
        <dbReference type="EMBL" id="OAD19063.1"/>
    </source>
</evidence>
<dbReference type="Proteomes" id="UP000076962">
    <property type="component" value="Unassembled WGS sequence"/>
</dbReference>
<reference evidence="2 3" key="1">
    <citation type="submission" date="2016-05" db="EMBL/GenBank/DDBJ databases">
        <title>Single-cell genome of chain-forming Candidatus Thiomargarita nelsonii and comparison to other large sulfur-oxidizing bacteria.</title>
        <authorList>
            <person name="Winkel M."/>
            <person name="Salman V."/>
            <person name="Woyke T."/>
            <person name="Schulz-Vogt H."/>
            <person name="Richter M."/>
            <person name="Flood B."/>
            <person name="Bailey J."/>
            <person name="Amann R."/>
            <person name="Mussmann M."/>
        </authorList>
    </citation>
    <scope>NUCLEOTIDE SEQUENCE [LARGE SCALE GENOMIC DNA]</scope>
    <source>
        <strain evidence="2 3">THI036</strain>
    </source>
</reference>
<keyword evidence="3" id="KW-1185">Reference proteome</keyword>
<dbReference type="AlphaFoldDB" id="A0A176RTI2"/>
<comment type="caution">
    <text evidence="2">The sequence shown here is derived from an EMBL/GenBank/DDBJ whole genome shotgun (WGS) entry which is preliminary data.</text>
</comment>
<name>A0A176RTI2_9GAMM</name>
<keyword evidence="1" id="KW-0472">Membrane</keyword>